<evidence type="ECO:0000256" key="5">
    <source>
        <dbReference type="ARBA" id="ARBA00022989"/>
    </source>
</evidence>
<dbReference type="Proteomes" id="UP000524404">
    <property type="component" value="Unassembled WGS sequence"/>
</dbReference>
<dbReference type="PANTHER" id="PTHR14969:SF62">
    <property type="entry name" value="DECAPRENYLPHOSPHORYL-5-PHOSPHORIBOSE PHOSPHATASE RV3807C-RELATED"/>
    <property type="match status" value="1"/>
</dbReference>
<keyword evidence="3 7" id="KW-0812">Transmembrane</keyword>
<evidence type="ECO:0000256" key="2">
    <source>
        <dbReference type="ARBA" id="ARBA00022475"/>
    </source>
</evidence>
<dbReference type="InterPro" id="IPR036938">
    <property type="entry name" value="PAP2/HPO_sf"/>
</dbReference>
<dbReference type="RefSeq" id="WP_184129000.1">
    <property type="nucleotide sequence ID" value="NZ_JACHKT010000001.1"/>
</dbReference>
<dbReference type="SMART" id="SM00014">
    <property type="entry name" value="acidPPc"/>
    <property type="match status" value="1"/>
</dbReference>
<dbReference type="AlphaFoldDB" id="A0A841EF56"/>
<keyword evidence="6 7" id="KW-0472">Membrane</keyword>
<proteinExistence type="predicted"/>
<organism evidence="9 10">
    <name type="scientific">Arcicella rosea</name>
    <dbReference type="NCBI Taxonomy" id="502909"/>
    <lineage>
        <taxon>Bacteria</taxon>
        <taxon>Pseudomonadati</taxon>
        <taxon>Bacteroidota</taxon>
        <taxon>Cytophagia</taxon>
        <taxon>Cytophagales</taxon>
        <taxon>Flectobacillaceae</taxon>
        <taxon>Arcicella</taxon>
    </lineage>
</organism>
<dbReference type="EMBL" id="JACHKT010000001">
    <property type="protein sequence ID" value="MBB6001626.1"/>
    <property type="molecule type" value="Genomic_DNA"/>
</dbReference>
<evidence type="ECO:0000256" key="3">
    <source>
        <dbReference type="ARBA" id="ARBA00022692"/>
    </source>
</evidence>
<evidence type="ECO:0000259" key="8">
    <source>
        <dbReference type="SMART" id="SM00014"/>
    </source>
</evidence>
<feature type="transmembrane region" description="Helical" evidence="7">
    <location>
        <begin position="29"/>
        <end position="48"/>
    </location>
</feature>
<sequence>MNKILQVLIGKYLFDNDLCSMKQIIKNNLSYFGLYAIVWLFVLIWVVTHSKLEQMLFINQHFSLWADYFFQLATQLGEGWFFVAIILVYLFISYDKALMLTASLALSSLLSSSLKLSFDTLRPLSFFADKHVNWHFVEGLQINIHLSFPSGHTTTAFAIFTLLTIFLYNKKWSLLFLLLACLAGYSRCYLFQHFPEDVLAGSVIGTFSSLLVYILINRMLANNPKEWHKRKLSSHKKT</sequence>
<keyword evidence="4" id="KW-0378">Hydrolase</keyword>
<dbReference type="Pfam" id="PF01569">
    <property type="entry name" value="PAP2"/>
    <property type="match status" value="1"/>
</dbReference>
<keyword evidence="10" id="KW-1185">Reference proteome</keyword>
<dbReference type="InterPro" id="IPR000326">
    <property type="entry name" value="PAP2/HPO"/>
</dbReference>
<dbReference type="GO" id="GO:0016787">
    <property type="term" value="F:hydrolase activity"/>
    <property type="evidence" value="ECO:0007669"/>
    <property type="project" value="UniProtKB-KW"/>
</dbReference>
<feature type="transmembrane region" description="Helical" evidence="7">
    <location>
        <begin position="174"/>
        <end position="192"/>
    </location>
</feature>
<evidence type="ECO:0000313" key="10">
    <source>
        <dbReference type="Proteomes" id="UP000524404"/>
    </source>
</evidence>
<comment type="subcellular location">
    <subcellularLocation>
        <location evidence="1">Cell membrane</location>
        <topology evidence="1">Multi-pass membrane protein</topology>
    </subcellularLocation>
</comment>
<dbReference type="GO" id="GO:0005886">
    <property type="term" value="C:plasma membrane"/>
    <property type="evidence" value="ECO:0007669"/>
    <property type="project" value="UniProtKB-SubCell"/>
</dbReference>
<keyword evidence="5 7" id="KW-1133">Transmembrane helix</keyword>
<name>A0A841EF56_9BACT</name>
<evidence type="ECO:0000256" key="6">
    <source>
        <dbReference type="ARBA" id="ARBA00023136"/>
    </source>
</evidence>
<protein>
    <submittedName>
        <fullName evidence="9">Membrane-associated phospholipid phosphatase</fullName>
    </submittedName>
</protein>
<feature type="transmembrane region" description="Helical" evidence="7">
    <location>
        <begin position="198"/>
        <end position="216"/>
    </location>
</feature>
<feature type="transmembrane region" description="Helical" evidence="7">
    <location>
        <begin position="146"/>
        <end position="167"/>
    </location>
</feature>
<feature type="transmembrane region" description="Helical" evidence="7">
    <location>
        <begin position="68"/>
        <end position="91"/>
    </location>
</feature>
<keyword evidence="2" id="KW-1003">Cell membrane</keyword>
<evidence type="ECO:0000256" key="1">
    <source>
        <dbReference type="ARBA" id="ARBA00004651"/>
    </source>
</evidence>
<dbReference type="PANTHER" id="PTHR14969">
    <property type="entry name" value="SPHINGOSINE-1-PHOSPHATE PHOSPHOHYDROLASE"/>
    <property type="match status" value="1"/>
</dbReference>
<reference evidence="9 10" key="1">
    <citation type="submission" date="2020-08" db="EMBL/GenBank/DDBJ databases">
        <title>Functional genomics of gut bacteria from endangered species of beetles.</title>
        <authorList>
            <person name="Carlos-Shanley C."/>
        </authorList>
    </citation>
    <scope>NUCLEOTIDE SEQUENCE [LARGE SCALE GENOMIC DNA]</scope>
    <source>
        <strain evidence="9 10">S00070</strain>
    </source>
</reference>
<evidence type="ECO:0000313" key="9">
    <source>
        <dbReference type="EMBL" id="MBB6001626.1"/>
    </source>
</evidence>
<evidence type="ECO:0000256" key="4">
    <source>
        <dbReference type="ARBA" id="ARBA00022801"/>
    </source>
</evidence>
<dbReference type="SUPFAM" id="SSF48317">
    <property type="entry name" value="Acid phosphatase/Vanadium-dependent haloperoxidase"/>
    <property type="match status" value="1"/>
</dbReference>
<feature type="domain" description="Phosphatidic acid phosphatase type 2/haloperoxidase" evidence="8">
    <location>
        <begin position="98"/>
        <end position="213"/>
    </location>
</feature>
<dbReference type="Gene3D" id="1.20.144.10">
    <property type="entry name" value="Phosphatidic acid phosphatase type 2/haloperoxidase"/>
    <property type="match status" value="1"/>
</dbReference>
<evidence type="ECO:0000256" key="7">
    <source>
        <dbReference type="SAM" id="Phobius"/>
    </source>
</evidence>
<comment type="caution">
    <text evidence="9">The sequence shown here is derived from an EMBL/GenBank/DDBJ whole genome shotgun (WGS) entry which is preliminary data.</text>
</comment>
<gene>
    <name evidence="9" type="ORF">HNP25_000265</name>
</gene>
<accession>A0A841EF56</accession>